<name>A0A6J5M477_9CAUD</name>
<proteinExistence type="predicted"/>
<evidence type="ECO:0000259" key="1">
    <source>
        <dbReference type="Pfam" id="PF00717"/>
    </source>
</evidence>
<feature type="domain" description="Peptidase S24/S26A/S26B/S26C" evidence="1">
    <location>
        <begin position="22"/>
        <end position="91"/>
    </location>
</feature>
<dbReference type="EMBL" id="LR796368">
    <property type="protein sequence ID" value="CAB4139820.1"/>
    <property type="molecule type" value="Genomic_DNA"/>
</dbReference>
<dbReference type="Gene3D" id="2.10.109.10">
    <property type="entry name" value="Umud Fragment, subunit A"/>
    <property type="match status" value="1"/>
</dbReference>
<reference evidence="2" key="1">
    <citation type="submission" date="2020-04" db="EMBL/GenBank/DDBJ databases">
        <authorList>
            <person name="Chiriac C."/>
            <person name="Salcher M."/>
            <person name="Ghai R."/>
            <person name="Kavagutti S V."/>
        </authorList>
    </citation>
    <scope>NUCLEOTIDE SEQUENCE</scope>
</reference>
<dbReference type="InterPro" id="IPR039418">
    <property type="entry name" value="LexA-like"/>
</dbReference>
<dbReference type="InterPro" id="IPR036286">
    <property type="entry name" value="LexA/Signal_pep-like_sf"/>
</dbReference>
<dbReference type="InterPro" id="IPR015927">
    <property type="entry name" value="Peptidase_S24_S26A/B/C"/>
</dbReference>
<evidence type="ECO:0000313" key="2">
    <source>
        <dbReference type="EMBL" id="CAB4139820.1"/>
    </source>
</evidence>
<protein>
    <submittedName>
        <fullName evidence="2">S24_LexA-like domain containing protein</fullName>
    </submittedName>
</protein>
<dbReference type="CDD" id="cd06529">
    <property type="entry name" value="S24_LexA-like"/>
    <property type="match status" value="1"/>
</dbReference>
<dbReference type="SUPFAM" id="SSF51306">
    <property type="entry name" value="LexA/Signal peptidase"/>
    <property type="match status" value="1"/>
</dbReference>
<accession>A0A6J5M477</accession>
<organism evidence="2">
    <name type="scientific">uncultured Caudovirales phage</name>
    <dbReference type="NCBI Taxonomy" id="2100421"/>
    <lineage>
        <taxon>Viruses</taxon>
        <taxon>Duplodnaviria</taxon>
        <taxon>Heunggongvirae</taxon>
        <taxon>Uroviricota</taxon>
        <taxon>Caudoviricetes</taxon>
        <taxon>Peduoviridae</taxon>
        <taxon>Maltschvirus</taxon>
        <taxon>Maltschvirus maltsch</taxon>
    </lineage>
</organism>
<dbReference type="Pfam" id="PF00717">
    <property type="entry name" value="Peptidase_S24"/>
    <property type="match status" value="1"/>
</dbReference>
<gene>
    <name evidence="2" type="ORF">UFOVP354_46</name>
</gene>
<sequence length="115" mass="13114">MNGTLYNFCEISSTIPRPAVLHGVRQAFALYCFDNRMEPRYTLGDILYADPSRPLTSGCYVCIILTDDRVLIAQFLERHEDTIRIRQFNPEKIFSLKANTIKKLARLVGSIETSA</sequence>